<comment type="similarity">
    <text evidence="3 12 13">Belongs to the DapA family.</text>
</comment>
<dbReference type="EC" id="4.3.3.7" evidence="4 12"/>
<feature type="binding site" evidence="12 15">
    <location>
        <position position="44"/>
    </location>
    <ligand>
        <name>pyruvate</name>
        <dbReference type="ChEBI" id="CHEBI:15361"/>
    </ligand>
</feature>
<evidence type="ECO:0000256" key="1">
    <source>
        <dbReference type="ARBA" id="ARBA00003294"/>
    </source>
</evidence>
<dbReference type="InterPro" id="IPR020624">
    <property type="entry name" value="Schiff_base-form_aldolases_CS"/>
</dbReference>
<dbReference type="PRINTS" id="PR00146">
    <property type="entry name" value="DHPICSNTHASE"/>
</dbReference>
<keyword evidence="10 12" id="KW-0704">Schiff base</keyword>
<comment type="function">
    <text evidence="1 12">Catalyzes the condensation of (S)-aspartate-beta-semialdehyde [(S)-ASA] and pyruvate to 4-hydroxy-tetrahydrodipicolinate (HTPA).</text>
</comment>
<evidence type="ECO:0000256" key="6">
    <source>
        <dbReference type="ARBA" id="ARBA00022605"/>
    </source>
</evidence>
<evidence type="ECO:0000256" key="2">
    <source>
        <dbReference type="ARBA" id="ARBA00005120"/>
    </source>
</evidence>
<comment type="caution">
    <text evidence="17">The sequence shown here is derived from an EMBL/GenBank/DDBJ whole genome shotgun (WGS) entry which is preliminary data.</text>
</comment>
<dbReference type="PROSITE" id="PS00666">
    <property type="entry name" value="DHDPS_2"/>
    <property type="match status" value="1"/>
</dbReference>
<keyword evidence="7 12" id="KW-0220">Diaminopimelate biosynthesis</keyword>
<keyword evidence="8 12" id="KW-0457">Lysine biosynthesis</keyword>
<evidence type="ECO:0000313" key="18">
    <source>
        <dbReference type="Proteomes" id="UP000231067"/>
    </source>
</evidence>
<feature type="active site" description="Proton donor/acceptor" evidence="12 14">
    <location>
        <position position="131"/>
    </location>
</feature>
<sequence length="291" mass="31655">MFTGVIVALVTPFKDGKINEEKLRELVEWHMENGTDAIVPCGTTGESATLSHEEHRRVIKIVVEAVNKRVPVLAGAGSNCTAESMSLVQYAKETGADGVLCVTPYYNKPTQEGLYYHYKAIAEKGFPVVLYNVPSRTGVNLLPETVARLAHDFANIVGIKEATGNLNQISQVIALCEDKITLISGDDATVLPTLVVGGKGVISVAANIVPQDMKKMIDAFNKGDMEEAKRLHYKLLPLCDAMFIETNPAPVKQAMAFMGMISPEVRLPLVGLKEANKEKLKGVLKDYGLAW</sequence>
<evidence type="ECO:0000313" key="17">
    <source>
        <dbReference type="EMBL" id="PIP41500.1"/>
    </source>
</evidence>
<evidence type="ECO:0000256" key="8">
    <source>
        <dbReference type="ARBA" id="ARBA00023154"/>
    </source>
</evidence>
<feature type="site" description="L-lysine inhibitor binding" evidence="16">
    <location>
        <position position="79"/>
    </location>
</feature>
<evidence type="ECO:0000256" key="11">
    <source>
        <dbReference type="ARBA" id="ARBA00047836"/>
    </source>
</evidence>
<evidence type="ECO:0000256" key="15">
    <source>
        <dbReference type="PIRSR" id="PIRSR001365-2"/>
    </source>
</evidence>
<keyword evidence="5 12" id="KW-0963">Cytoplasm</keyword>
<dbReference type="SMART" id="SM01130">
    <property type="entry name" value="DHDPS"/>
    <property type="match status" value="1"/>
</dbReference>
<evidence type="ECO:0000256" key="3">
    <source>
        <dbReference type="ARBA" id="ARBA00007592"/>
    </source>
</evidence>
<dbReference type="GO" id="GO:0005829">
    <property type="term" value="C:cytosol"/>
    <property type="evidence" value="ECO:0007669"/>
    <property type="project" value="TreeGrafter"/>
</dbReference>
<keyword evidence="9 12" id="KW-0456">Lyase</keyword>
<feature type="active site" description="Schiff-base intermediate with substrate" evidence="12 14">
    <location>
        <position position="160"/>
    </location>
</feature>
<comment type="subcellular location">
    <subcellularLocation>
        <location evidence="12">Cytoplasm</location>
    </subcellularLocation>
</comment>
<dbReference type="SUPFAM" id="SSF51569">
    <property type="entry name" value="Aldolase"/>
    <property type="match status" value="1"/>
</dbReference>
<dbReference type="InterPro" id="IPR020625">
    <property type="entry name" value="Schiff_base-form_aldolases_AS"/>
</dbReference>
<feature type="site" description="L-lysine inhibitor binding" evidence="16">
    <location>
        <position position="83"/>
    </location>
</feature>
<dbReference type="GO" id="GO:0009089">
    <property type="term" value="P:lysine biosynthetic process via diaminopimelate"/>
    <property type="evidence" value="ECO:0007669"/>
    <property type="project" value="UniProtKB-UniRule"/>
</dbReference>
<feature type="site" description="L-lysine inhibitor binding" evidence="16">
    <location>
        <position position="105"/>
    </location>
</feature>
<dbReference type="Gene3D" id="3.20.20.70">
    <property type="entry name" value="Aldolase class I"/>
    <property type="match status" value="1"/>
</dbReference>
<evidence type="ECO:0000256" key="13">
    <source>
        <dbReference type="PIRNR" id="PIRNR001365"/>
    </source>
</evidence>
<evidence type="ECO:0000256" key="7">
    <source>
        <dbReference type="ARBA" id="ARBA00022915"/>
    </source>
</evidence>
<dbReference type="PANTHER" id="PTHR12128:SF66">
    <property type="entry name" value="4-HYDROXY-2-OXOGLUTARATE ALDOLASE, MITOCHONDRIAL"/>
    <property type="match status" value="1"/>
</dbReference>
<evidence type="ECO:0000256" key="16">
    <source>
        <dbReference type="PIRSR" id="PIRSR001365-3"/>
    </source>
</evidence>
<dbReference type="PANTHER" id="PTHR12128">
    <property type="entry name" value="DIHYDRODIPICOLINATE SYNTHASE"/>
    <property type="match status" value="1"/>
</dbReference>
<protein>
    <recommendedName>
        <fullName evidence="4 12">4-hydroxy-tetrahydrodipicolinate synthase</fullName>
        <shortName evidence="12">HTPA synthase</shortName>
        <ecNumber evidence="4 12">4.3.3.7</ecNumber>
    </recommendedName>
</protein>
<organism evidence="17 18">
    <name type="scientific">Candidatus Desantisbacteria bacterium CG23_combo_of_CG06-09_8_20_14_all_40_23</name>
    <dbReference type="NCBI Taxonomy" id="1974550"/>
    <lineage>
        <taxon>Bacteria</taxon>
        <taxon>Candidatus Desantisiibacteriota</taxon>
    </lineage>
</organism>
<comment type="pathway">
    <text evidence="2 12">Amino-acid biosynthesis; L-lysine biosynthesis via DAP pathway; (S)-tetrahydrodipicolinate from L-aspartate: step 3/4.</text>
</comment>
<evidence type="ECO:0000256" key="5">
    <source>
        <dbReference type="ARBA" id="ARBA00022490"/>
    </source>
</evidence>
<feature type="site" description="L-lysine inhibitor binding; via carbonyl oxygen" evidence="16">
    <location>
        <position position="48"/>
    </location>
</feature>
<dbReference type="Pfam" id="PF00701">
    <property type="entry name" value="DHDPS"/>
    <property type="match status" value="1"/>
</dbReference>
<name>A0A2H0A9I6_9BACT</name>
<comment type="subunit">
    <text evidence="12">Homotetramer; dimer of dimers.</text>
</comment>
<dbReference type="NCBIfam" id="TIGR00674">
    <property type="entry name" value="dapA"/>
    <property type="match status" value="1"/>
</dbReference>
<dbReference type="HAMAP" id="MF_00418">
    <property type="entry name" value="DapA"/>
    <property type="match status" value="1"/>
</dbReference>
<dbReference type="PROSITE" id="PS00665">
    <property type="entry name" value="DHDPS_1"/>
    <property type="match status" value="1"/>
</dbReference>
<comment type="caution">
    <text evidence="12">Was originally thought to be a dihydrodipicolinate synthase (DHDPS), catalyzing the condensation of (S)-aspartate-beta-semialdehyde [(S)-ASA] and pyruvate to dihydrodipicolinate (DHDP). However, it was shown in E.coli that the product of the enzymatic reaction is not dihydrodipicolinate but in fact (4S)-4-hydroxy-2,3,4,5-tetrahydro-(2S)-dipicolinic acid (HTPA), and that the consecutive dehydration reaction leading to DHDP is not spontaneous but catalyzed by DapB.</text>
</comment>
<gene>
    <name evidence="12" type="primary">dapA</name>
    <name evidence="17" type="ORF">COX18_03120</name>
</gene>
<feature type="site" description="Part of a proton relay during catalysis" evidence="12">
    <location>
        <position position="106"/>
    </location>
</feature>
<evidence type="ECO:0000256" key="9">
    <source>
        <dbReference type="ARBA" id="ARBA00023239"/>
    </source>
</evidence>
<feature type="site" description="L-lysine inhibitor binding" evidence="16">
    <location>
        <position position="106"/>
    </location>
</feature>
<reference evidence="17 18" key="1">
    <citation type="submission" date="2017-09" db="EMBL/GenBank/DDBJ databases">
        <title>Depth-based differentiation of microbial function through sediment-hosted aquifers and enrichment of novel symbionts in the deep terrestrial subsurface.</title>
        <authorList>
            <person name="Probst A.J."/>
            <person name="Ladd B."/>
            <person name="Jarett J.K."/>
            <person name="Geller-Mcgrath D.E."/>
            <person name="Sieber C.M."/>
            <person name="Emerson J.B."/>
            <person name="Anantharaman K."/>
            <person name="Thomas B.C."/>
            <person name="Malmstrom R."/>
            <person name="Stieglmeier M."/>
            <person name="Klingl A."/>
            <person name="Woyke T."/>
            <person name="Ryan C.M."/>
            <person name="Banfield J.F."/>
        </authorList>
    </citation>
    <scope>NUCLEOTIDE SEQUENCE [LARGE SCALE GENOMIC DNA]</scope>
    <source>
        <strain evidence="17">CG23_combo_of_CG06-09_8_20_14_all_40_23</strain>
    </source>
</reference>
<feature type="site" description="Part of a proton relay during catalysis" evidence="12 16">
    <location>
        <position position="43"/>
    </location>
</feature>
<keyword evidence="6 12" id="KW-0028">Amino-acid biosynthesis</keyword>
<dbReference type="Proteomes" id="UP000231067">
    <property type="component" value="Unassembled WGS sequence"/>
</dbReference>
<dbReference type="GO" id="GO:0019877">
    <property type="term" value="P:diaminopimelate biosynthetic process"/>
    <property type="evidence" value="ECO:0007669"/>
    <property type="project" value="UniProtKB-UniRule"/>
</dbReference>
<dbReference type="AlphaFoldDB" id="A0A2H0A9I6"/>
<comment type="catalytic activity">
    <reaction evidence="11 12">
        <text>L-aspartate 4-semialdehyde + pyruvate = (2S,4S)-4-hydroxy-2,3,4,5-tetrahydrodipicolinate + H2O + H(+)</text>
        <dbReference type="Rhea" id="RHEA:34171"/>
        <dbReference type="ChEBI" id="CHEBI:15361"/>
        <dbReference type="ChEBI" id="CHEBI:15377"/>
        <dbReference type="ChEBI" id="CHEBI:15378"/>
        <dbReference type="ChEBI" id="CHEBI:67139"/>
        <dbReference type="ChEBI" id="CHEBI:537519"/>
        <dbReference type="EC" id="4.3.3.7"/>
    </reaction>
</comment>
<dbReference type="PIRSF" id="PIRSF001365">
    <property type="entry name" value="DHDPS"/>
    <property type="match status" value="1"/>
</dbReference>
<dbReference type="GO" id="GO:0008840">
    <property type="term" value="F:4-hydroxy-tetrahydrodipicolinate synthase activity"/>
    <property type="evidence" value="ECO:0007669"/>
    <property type="project" value="UniProtKB-UniRule"/>
</dbReference>
<dbReference type="EMBL" id="PCSH01000058">
    <property type="protein sequence ID" value="PIP41500.1"/>
    <property type="molecule type" value="Genomic_DNA"/>
</dbReference>
<dbReference type="InterPro" id="IPR005263">
    <property type="entry name" value="DapA"/>
</dbReference>
<accession>A0A2H0A9I6</accession>
<evidence type="ECO:0000256" key="10">
    <source>
        <dbReference type="ARBA" id="ARBA00023270"/>
    </source>
</evidence>
<dbReference type="InterPro" id="IPR013785">
    <property type="entry name" value="Aldolase_TIM"/>
</dbReference>
<dbReference type="UniPathway" id="UPA00034">
    <property type="reaction ID" value="UER00017"/>
</dbReference>
<evidence type="ECO:0000256" key="12">
    <source>
        <dbReference type="HAMAP-Rule" id="MF_00418"/>
    </source>
</evidence>
<evidence type="ECO:0000256" key="14">
    <source>
        <dbReference type="PIRSR" id="PIRSR001365-1"/>
    </source>
</evidence>
<dbReference type="InterPro" id="IPR002220">
    <property type="entry name" value="DapA-like"/>
</dbReference>
<evidence type="ECO:0000256" key="4">
    <source>
        <dbReference type="ARBA" id="ARBA00012086"/>
    </source>
</evidence>
<dbReference type="CDD" id="cd00950">
    <property type="entry name" value="DHDPS"/>
    <property type="match status" value="1"/>
</dbReference>
<feature type="binding site" evidence="12 15">
    <location>
        <position position="202"/>
    </location>
    <ligand>
        <name>pyruvate</name>
        <dbReference type="ChEBI" id="CHEBI:15361"/>
    </ligand>
</feature>
<proteinExistence type="inferred from homology"/>